<keyword evidence="1" id="KW-0812">Transmembrane</keyword>
<keyword evidence="1" id="KW-1133">Transmembrane helix</keyword>
<dbReference type="Proteomes" id="UP001221757">
    <property type="component" value="Unassembled WGS sequence"/>
</dbReference>
<evidence type="ECO:0000313" key="3">
    <source>
        <dbReference type="Proteomes" id="UP001221757"/>
    </source>
</evidence>
<feature type="transmembrane region" description="Helical" evidence="1">
    <location>
        <begin position="37"/>
        <end position="60"/>
    </location>
</feature>
<dbReference type="EMBL" id="JARKIE010000028">
    <property type="protein sequence ID" value="KAJ7697868.1"/>
    <property type="molecule type" value="Genomic_DNA"/>
</dbReference>
<reference evidence="2" key="1">
    <citation type="submission" date="2023-03" db="EMBL/GenBank/DDBJ databases">
        <title>Massive genome expansion in bonnet fungi (Mycena s.s.) driven by repeated elements and novel gene families across ecological guilds.</title>
        <authorList>
            <consortium name="Lawrence Berkeley National Laboratory"/>
            <person name="Harder C.B."/>
            <person name="Miyauchi S."/>
            <person name="Viragh M."/>
            <person name="Kuo A."/>
            <person name="Thoen E."/>
            <person name="Andreopoulos B."/>
            <person name="Lu D."/>
            <person name="Skrede I."/>
            <person name="Drula E."/>
            <person name="Henrissat B."/>
            <person name="Morin E."/>
            <person name="Kohler A."/>
            <person name="Barry K."/>
            <person name="LaButti K."/>
            <person name="Morin E."/>
            <person name="Salamov A."/>
            <person name="Lipzen A."/>
            <person name="Mereny Z."/>
            <person name="Hegedus B."/>
            <person name="Baldrian P."/>
            <person name="Stursova M."/>
            <person name="Weitz H."/>
            <person name="Taylor A."/>
            <person name="Grigoriev I.V."/>
            <person name="Nagy L.G."/>
            <person name="Martin F."/>
            <person name="Kauserud H."/>
        </authorList>
    </citation>
    <scope>NUCLEOTIDE SEQUENCE</scope>
    <source>
        <strain evidence="2">CBHHK067</strain>
    </source>
</reference>
<protein>
    <submittedName>
        <fullName evidence="2">Uncharacterized protein</fullName>
    </submittedName>
</protein>
<name>A0AAD7GJG0_MYCRO</name>
<keyword evidence="1" id="KW-0472">Membrane</keyword>
<comment type="caution">
    <text evidence="2">The sequence shown here is derived from an EMBL/GenBank/DDBJ whole genome shotgun (WGS) entry which is preliminary data.</text>
</comment>
<organism evidence="2 3">
    <name type="scientific">Mycena rosella</name>
    <name type="common">Pink bonnet</name>
    <name type="synonym">Agaricus rosellus</name>
    <dbReference type="NCBI Taxonomy" id="1033263"/>
    <lineage>
        <taxon>Eukaryota</taxon>
        <taxon>Fungi</taxon>
        <taxon>Dikarya</taxon>
        <taxon>Basidiomycota</taxon>
        <taxon>Agaricomycotina</taxon>
        <taxon>Agaricomycetes</taxon>
        <taxon>Agaricomycetidae</taxon>
        <taxon>Agaricales</taxon>
        <taxon>Marasmiineae</taxon>
        <taxon>Mycenaceae</taxon>
        <taxon>Mycena</taxon>
    </lineage>
</organism>
<gene>
    <name evidence="2" type="ORF">B0H17DRAFT_1130147</name>
</gene>
<dbReference type="AlphaFoldDB" id="A0AAD7GJG0"/>
<proteinExistence type="predicted"/>
<accession>A0AAD7GJG0</accession>
<sequence>MGSFHRLRSLQYCLAYRCQCKGGPVEKCPPFERVTDLVAVLMFLVVILASGSYLAVIYGWQRPIWIPLRLKDKESMNYTLPRIEKVEHGGSCQAFQGLTRGNLIRCGCPVIRVMVNDRQMQPDRYSLACH</sequence>
<evidence type="ECO:0000313" key="2">
    <source>
        <dbReference type="EMBL" id="KAJ7697868.1"/>
    </source>
</evidence>
<evidence type="ECO:0000256" key="1">
    <source>
        <dbReference type="SAM" id="Phobius"/>
    </source>
</evidence>
<keyword evidence="3" id="KW-1185">Reference proteome</keyword>